<gene>
    <name evidence="2" type="ORF">C1E23_17275</name>
</gene>
<feature type="transmembrane region" description="Helical" evidence="1">
    <location>
        <begin position="66"/>
        <end position="85"/>
    </location>
</feature>
<keyword evidence="1" id="KW-0472">Membrane</keyword>
<dbReference type="Proteomes" id="UP000291338">
    <property type="component" value="Unassembled WGS sequence"/>
</dbReference>
<keyword evidence="1" id="KW-1133">Transmembrane helix</keyword>
<sequence length="136" mass="15953">MKNLFLFYERCQWSLSTILKGIGNPHPSFASFILLGMMLSFNFITLFSGVGILFDIKVFDMLSIRPTMFGVVFFASLYLFHLYAFRKKRYSLPIFGLHRRNEKIKQYKFCIILWCVLSVCSIPFLGYVKYLSLIKS</sequence>
<keyword evidence="1" id="KW-0812">Transmembrane</keyword>
<reference evidence="2 3" key="1">
    <citation type="submission" date="2018-01" db="EMBL/GenBank/DDBJ databases">
        <title>Co-occurrence of chitin degradation, pigmentation and bioactivity in marine Pseudoalteromonas.</title>
        <authorList>
            <person name="Paulsen S."/>
            <person name="Gram L."/>
            <person name="Machado H."/>
        </authorList>
    </citation>
    <scope>NUCLEOTIDE SEQUENCE [LARGE SCALE GENOMIC DNA]</scope>
    <source>
        <strain evidence="2 3">S3898</strain>
    </source>
</reference>
<name>A0A4Q7IK87_9GAMM</name>
<feature type="transmembrane region" description="Helical" evidence="1">
    <location>
        <begin position="106"/>
        <end position="128"/>
    </location>
</feature>
<evidence type="ECO:0000256" key="1">
    <source>
        <dbReference type="SAM" id="Phobius"/>
    </source>
</evidence>
<evidence type="ECO:0000313" key="2">
    <source>
        <dbReference type="EMBL" id="RZQ51849.1"/>
    </source>
</evidence>
<accession>A0A4Q7IK87</accession>
<proteinExistence type="predicted"/>
<feature type="transmembrane region" description="Helical" evidence="1">
    <location>
        <begin position="29"/>
        <end position="54"/>
    </location>
</feature>
<dbReference type="EMBL" id="PPSX01000075">
    <property type="protein sequence ID" value="RZQ51849.1"/>
    <property type="molecule type" value="Genomic_DNA"/>
</dbReference>
<protein>
    <submittedName>
        <fullName evidence="2">Uncharacterized protein</fullName>
    </submittedName>
</protein>
<comment type="caution">
    <text evidence="2">The sequence shown here is derived from an EMBL/GenBank/DDBJ whole genome shotgun (WGS) entry which is preliminary data.</text>
</comment>
<dbReference type="AlphaFoldDB" id="A0A4Q7IK87"/>
<organism evidence="2 3">
    <name type="scientific">Pseudoalteromonas phenolica</name>
    <dbReference type="NCBI Taxonomy" id="161398"/>
    <lineage>
        <taxon>Bacteria</taxon>
        <taxon>Pseudomonadati</taxon>
        <taxon>Pseudomonadota</taxon>
        <taxon>Gammaproteobacteria</taxon>
        <taxon>Alteromonadales</taxon>
        <taxon>Pseudoalteromonadaceae</taxon>
        <taxon>Pseudoalteromonas</taxon>
    </lineage>
</organism>
<evidence type="ECO:0000313" key="3">
    <source>
        <dbReference type="Proteomes" id="UP000291338"/>
    </source>
</evidence>